<dbReference type="GeneID" id="36573194"/>
<feature type="region of interest" description="Disordered" evidence="1">
    <location>
        <begin position="43"/>
        <end position="247"/>
    </location>
</feature>
<feature type="region of interest" description="Disordered" evidence="1">
    <location>
        <begin position="1078"/>
        <end position="1505"/>
    </location>
</feature>
<dbReference type="Proteomes" id="UP000241818">
    <property type="component" value="Unassembled WGS sequence"/>
</dbReference>
<feature type="region of interest" description="Disordered" evidence="1">
    <location>
        <begin position="942"/>
        <end position="1050"/>
    </location>
</feature>
<evidence type="ECO:0000256" key="1">
    <source>
        <dbReference type="SAM" id="MobiDB-lite"/>
    </source>
</evidence>
<feature type="region of interest" description="Disordered" evidence="1">
    <location>
        <begin position="613"/>
        <end position="705"/>
    </location>
</feature>
<feature type="compositionally biased region" description="Low complexity" evidence="1">
    <location>
        <begin position="18"/>
        <end position="30"/>
    </location>
</feature>
<keyword evidence="3" id="KW-1185">Reference proteome</keyword>
<feature type="compositionally biased region" description="Low complexity" evidence="1">
    <location>
        <begin position="349"/>
        <end position="363"/>
    </location>
</feature>
<evidence type="ECO:0000313" key="2">
    <source>
        <dbReference type="EMBL" id="PSS28333.1"/>
    </source>
</evidence>
<organism evidence="2 3">
    <name type="scientific">Amorphotheca resinae ATCC 22711</name>
    <dbReference type="NCBI Taxonomy" id="857342"/>
    <lineage>
        <taxon>Eukaryota</taxon>
        <taxon>Fungi</taxon>
        <taxon>Dikarya</taxon>
        <taxon>Ascomycota</taxon>
        <taxon>Pezizomycotina</taxon>
        <taxon>Leotiomycetes</taxon>
        <taxon>Helotiales</taxon>
        <taxon>Amorphothecaceae</taxon>
        <taxon>Amorphotheca</taxon>
    </lineage>
</organism>
<feature type="compositionally biased region" description="Low complexity" evidence="1">
    <location>
        <begin position="74"/>
        <end position="86"/>
    </location>
</feature>
<feature type="compositionally biased region" description="Polar residues" evidence="1">
    <location>
        <begin position="386"/>
        <end position="404"/>
    </location>
</feature>
<feature type="compositionally biased region" description="Polar residues" evidence="1">
    <location>
        <begin position="1376"/>
        <end position="1389"/>
    </location>
</feature>
<gene>
    <name evidence="2" type="ORF">M430DRAFT_24674</name>
</gene>
<dbReference type="OrthoDB" id="5423926at2759"/>
<sequence length="1584" mass="167400">MFGNRRKRGSSNPPPNISNPNPSAATAAASAFLRNQASNASLSSAAAAAALRSRPTTPISVGDVQTKRMLRRAGSTSSMGSSVAGSIKGPGGAMLERRASIGSMSERTFRDPSPARAVPSAADAPPVPAIPKNISRTASGAHRRAASMEAPVMRVASPPPNRATGRGSSLGPATVRTPPGRSGQRLSSLPSVQELTGIERPASRGSVNFSLPTSSRPTSPVSQRRLTSPSTQRTNPPRIFSPTNPNLVYDPNTRSFLPLAEVLAIEQKIQDAAHVPIKKKKRVAPKQYTGTHLANGTAGGRPRGTAVDEMRAAEEASEQTVEQPISVPAPAPEPAPVPVSAPIDPTPIKPTNAPTTATVATTAPKKKKKKVVVVASESDSDEHSYVPNSSDNESDYSQPRTFNTRAGALLAKRPSVVREDREREEEEDDTHRPVDGQRAPKLSAATRTVSPTPLPRSSAGKSHTRGQHSASVASAQGQSTSQFTPAPVNSDTAPITPQNKGLTTNGNGRGGRVHSVSPVRTAHFAPTPDHLAVKHQPPARSVSPRKSALKNSSSDSPRRQSPVGEAGLGHRHTNSEVSNASSVESEEQPLPRKKAVRVSFDESNVVVVQAAGQEPIAPPVTAGPQQDPRAKRGWFNIGSRGKREPTMIEDVDGKIMQPRPALPSFGSVRERKHNREPVEERPLVKPAEHVQSVDTSVATPSSPLFTTPTGDVIELPLGQSNDHAVGAIISQDAASKNAANISKSREPLPPQVTSVEGNEYHSESDSFVSQGSADKMDVGVTTASSDVSTRGLENGAIHVASEDEDKIDGSKTNGGIPEISVSSATPTLEETNKRREWPDMPVPGSWEGSTNSDSESESQDDGMATPVATPATVGIAEPLPEGAVPNPHVLNKIPENSNGHPVIMEETEESDASLYSDAAEDLSDVEGGFMSLDAVVQSPVVKEVAPGTAVTTPPESPVETREMTHENGQVGKKSSAPELSEGWEKAQQYWGSLSAEKKSQLEQQARETAAAEASGASDSTMEAPAPSPKAKKKKKATIQPNPVEIVVEPQPVEHGRTYMIQPGTRAPAGSYIPAMRISMRPEPPSTATDIHMRKSMRAQGSVRQSWRESPETTQPRATLVKKPQPLNLPPPETRAEPAAANTHASAIAAANGDASKPAKSAKPILRRKGSGDSDSSFKRSRAAENTSFRRSMRGPTDNELGGQQSPLSSRFSLRSLSPTGSTTSRRPFSAAPAVSAPQAPPQTSMRTSMRNSYNAPTLRGNRERGKSPVRIPGFGRGQSKSGTGRPVSQRASRFADSSDEEDTRPAFRSRFVDSSDDDEDVLPPHAGGGFGRGTMRAGQPVRGIPRQPGVEDGDSTDLPDSDDEKPPASPGKLSKVKQNSTTLATSNQGAALASGSLRRNGSGRNAMGSPISPTTSPDGRSGRGNLMSILRRKKPDPSSKVRKPDIESAARRDTPLERSRSDLQAMKRNGSQHSTLGSPKLQKRNNVASWPLQDPAPALVNDDGRPLSVDAGDTVASAELANVNTASVSAASAAVGGETTTEPDLVTRRFTVQGLPGELNSNGTDKAAKKKKFGKLRRMFRLDD</sequence>
<feature type="compositionally biased region" description="Low complexity" evidence="1">
    <location>
        <begin position="1227"/>
        <end position="1237"/>
    </location>
</feature>
<feature type="compositionally biased region" description="Polar residues" evidence="1">
    <location>
        <begin position="692"/>
        <end position="705"/>
    </location>
</feature>
<feature type="compositionally biased region" description="Low complexity" evidence="1">
    <location>
        <begin position="1136"/>
        <end position="1154"/>
    </location>
</feature>
<feature type="compositionally biased region" description="Low complexity" evidence="1">
    <location>
        <begin position="43"/>
        <end position="54"/>
    </location>
</feature>
<feature type="compositionally biased region" description="Polar residues" evidence="1">
    <location>
        <begin position="820"/>
        <end position="829"/>
    </location>
</feature>
<dbReference type="EMBL" id="KZ679006">
    <property type="protein sequence ID" value="PSS28333.1"/>
    <property type="molecule type" value="Genomic_DNA"/>
</dbReference>
<feature type="compositionally biased region" description="Polar residues" evidence="1">
    <location>
        <begin position="467"/>
        <end position="502"/>
    </location>
</feature>
<feature type="compositionally biased region" description="Low complexity" evidence="1">
    <location>
        <begin position="111"/>
        <end position="124"/>
    </location>
</feature>
<dbReference type="RefSeq" id="XP_024725858.1">
    <property type="nucleotide sequence ID" value="XM_024865113.1"/>
</dbReference>
<feature type="compositionally biased region" description="Polar residues" evidence="1">
    <location>
        <begin position="184"/>
        <end position="194"/>
    </location>
</feature>
<feature type="compositionally biased region" description="Polar residues" evidence="1">
    <location>
        <begin position="205"/>
        <end position="246"/>
    </location>
</feature>
<feature type="compositionally biased region" description="Basic and acidic residues" evidence="1">
    <location>
        <begin position="673"/>
        <end position="688"/>
    </location>
</feature>
<feature type="region of interest" description="Disordered" evidence="1">
    <location>
        <begin position="735"/>
        <end position="919"/>
    </location>
</feature>
<feature type="compositionally biased region" description="Acidic residues" evidence="1">
    <location>
        <begin position="1351"/>
        <end position="1363"/>
    </location>
</feature>
<name>A0A2T3BG79_AMORE</name>
<dbReference type="InParanoid" id="A0A2T3BG79"/>
<feature type="compositionally biased region" description="Low complexity" evidence="1">
    <location>
        <begin position="1205"/>
        <end position="1218"/>
    </location>
</feature>
<feature type="region of interest" description="Disordered" evidence="1">
    <location>
        <begin position="1"/>
        <end position="30"/>
    </location>
</feature>
<proteinExistence type="predicted"/>
<feature type="compositionally biased region" description="Basic and acidic residues" evidence="1">
    <location>
        <begin position="1435"/>
        <end position="1461"/>
    </location>
</feature>
<protein>
    <submittedName>
        <fullName evidence="2">Uncharacterized protein</fullName>
    </submittedName>
</protein>
<evidence type="ECO:0000313" key="3">
    <source>
        <dbReference type="Proteomes" id="UP000241818"/>
    </source>
</evidence>
<accession>A0A2T3BG79</accession>
<reference evidence="2 3" key="1">
    <citation type="journal article" date="2018" name="New Phytol.">
        <title>Comparative genomics and transcriptomics depict ericoid mycorrhizal fungi as versatile saprotrophs and plant mutualists.</title>
        <authorList>
            <person name="Martino E."/>
            <person name="Morin E."/>
            <person name="Grelet G.A."/>
            <person name="Kuo A."/>
            <person name="Kohler A."/>
            <person name="Daghino S."/>
            <person name="Barry K.W."/>
            <person name="Cichocki N."/>
            <person name="Clum A."/>
            <person name="Dockter R.B."/>
            <person name="Hainaut M."/>
            <person name="Kuo R.C."/>
            <person name="LaButti K."/>
            <person name="Lindahl B.D."/>
            <person name="Lindquist E.A."/>
            <person name="Lipzen A."/>
            <person name="Khouja H.R."/>
            <person name="Magnuson J."/>
            <person name="Murat C."/>
            <person name="Ohm R.A."/>
            <person name="Singer S.W."/>
            <person name="Spatafora J.W."/>
            <person name="Wang M."/>
            <person name="Veneault-Fourrey C."/>
            <person name="Henrissat B."/>
            <person name="Grigoriev I.V."/>
            <person name="Martin F.M."/>
            <person name="Perotto S."/>
        </authorList>
    </citation>
    <scope>NUCLEOTIDE SEQUENCE [LARGE SCALE GENOMIC DNA]</scope>
    <source>
        <strain evidence="2 3">ATCC 22711</strain>
    </source>
</reference>
<dbReference type="STRING" id="857342.A0A2T3BG79"/>
<feature type="region of interest" description="Disordered" evidence="1">
    <location>
        <begin position="290"/>
        <end position="596"/>
    </location>
</feature>
<feature type="compositionally biased region" description="Low complexity" evidence="1">
    <location>
        <begin position="1001"/>
        <end position="1019"/>
    </location>
</feature>
<feature type="compositionally biased region" description="Low complexity" evidence="1">
    <location>
        <begin position="1038"/>
        <end position="1050"/>
    </location>
</feature>
<feature type="compositionally biased region" description="Polar residues" evidence="1">
    <location>
        <begin position="1243"/>
        <end position="1255"/>
    </location>
</feature>
<feature type="compositionally biased region" description="Pro residues" evidence="1">
    <location>
        <begin position="327"/>
        <end position="348"/>
    </location>
</feature>